<sequence>MSAGEPTPAPLLSIVRGQPTDAEVVALTLVLAAAGGGEPPAPRRRERWGDPAELLRRPLHPGPGAWSASLRQQ</sequence>
<reference evidence="2" key="1">
    <citation type="submission" date="2022-10" db="EMBL/GenBank/DDBJ databases">
        <title>Rhodococcus sp.75.</title>
        <authorList>
            <person name="Sun M."/>
        </authorList>
    </citation>
    <scope>NUCLEOTIDE SEQUENCE</scope>
    <source>
        <strain evidence="2">75</strain>
    </source>
</reference>
<evidence type="ECO:0000313" key="2">
    <source>
        <dbReference type="EMBL" id="UZJ25504.1"/>
    </source>
</evidence>
<organism evidence="2 3">
    <name type="scientific">Rhodococcus antarcticus</name>
    <dbReference type="NCBI Taxonomy" id="2987751"/>
    <lineage>
        <taxon>Bacteria</taxon>
        <taxon>Bacillati</taxon>
        <taxon>Actinomycetota</taxon>
        <taxon>Actinomycetes</taxon>
        <taxon>Mycobacteriales</taxon>
        <taxon>Nocardiaceae</taxon>
        <taxon>Rhodococcus</taxon>
    </lineage>
</organism>
<accession>A0ABY6P1Y3</accession>
<name>A0ABY6P1Y3_9NOCA</name>
<protein>
    <submittedName>
        <fullName evidence="2">Acyl-CoA carboxylase subunit epsilon</fullName>
    </submittedName>
</protein>
<gene>
    <name evidence="2" type="ORF">RHODO2019_03275</name>
</gene>
<feature type="compositionally biased region" description="Basic and acidic residues" evidence="1">
    <location>
        <begin position="41"/>
        <end position="56"/>
    </location>
</feature>
<feature type="region of interest" description="Disordered" evidence="1">
    <location>
        <begin position="34"/>
        <end position="73"/>
    </location>
</feature>
<dbReference type="Pfam" id="PF13822">
    <property type="entry name" value="ACC_epsilon"/>
    <property type="match status" value="1"/>
</dbReference>
<dbReference type="InterPro" id="IPR032716">
    <property type="entry name" value="ACC_epsilon"/>
</dbReference>
<dbReference type="RefSeq" id="WP_265383608.1">
    <property type="nucleotide sequence ID" value="NZ_CP110615.1"/>
</dbReference>
<keyword evidence="3" id="KW-1185">Reference proteome</keyword>
<dbReference type="Proteomes" id="UP001164965">
    <property type="component" value="Chromosome"/>
</dbReference>
<evidence type="ECO:0000313" key="3">
    <source>
        <dbReference type="Proteomes" id="UP001164965"/>
    </source>
</evidence>
<dbReference type="EMBL" id="CP110615">
    <property type="protein sequence ID" value="UZJ25504.1"/>
    <property type="molecule type" value="Genomic_DNA"/>
</dbReference>
<evidence type="ECO:0000256" key="1">
    <source>
        <dbReference type="SAM" id="MobiDB-lite"/>
    </source>
</evidence>
<proteinExistence type="predicted"/>